<comment type="caution">
    <text evidence="1">The sequence shown here is derived from an EMBL/GenBank/DDBJ whole genome shotgun (WGS) entry which is preliminary data.</text>
</comment>
<dbReference type="AlphaFoldDB" id="A0A9J6DYR4"/>
<dbReference type="EMBL" id="JABSTU010000006">
    <property type="protein sequence ID" value="KAH8027124.1"/>
    <property type="molecule type" value="Genomic_DNA"/>
</dbReference>
<reference evidence="1" key="1">
    <citation type="journal article" date="2020" name="Cell">
        <title>Large-Scale Comparative Analyses of Tick Genomes Elucidate Their Genetic Diversity and Vector Capacities.</title>
        <authorList>
            <consortium name="Tick Genome and Microbiome Consortium (TIGMIC)"/>
            <person name="Jia N."/>
            <person name="Wang J."/>
            <person name="Shi W."/>
            <person name="Du L."/>
            <person name="Sun Y."/>
            <person name="Zhan W."/>
            <person name="Jiang J.F."/>
            <person name="Wang Q."/>
            <person name="Zhang B."/>
            <person name="Ji P."/>
            <person name="Bell-Sakyi L."/>
            <person name="Cui X.M."/>
            <person name="Yuan T.T."/>
            <person name="Jiang B.G."/>
            <person name="Yang W.F."/>
            <person name="Lam T.T."/>
            <person name="Chang Q.C."/>
            <person name="Ding S.J."/>
            <person name="Wang X.J."/>
            <person name="Zhu J.G."/>
            <person name="Ruan X.D."/>
            <person name="Zhao L."/>
            <person name="Wei J.T."/>
            <person name="Ye R.Z."/>
            <person name="Que T.C."/>
            <person name="Du C.H."/>
            <person name="Zhou Y.H."/>
            <person name="Cheng J.X."/>
            <person name="Dai P.F."/>
            <person name="Guo W.B."/>
            <person name="Han X.H."/>
            <person name="Huang E.J."/>
            <person name="Li L.F."/>
            <person name="Wei W."/>
            <person name="Gao Y.C."/>
            <person name="Liu J.Z."/>
            <person name="Shao H.Z."/>
            <person name="Wang X."/>
            <person name="Wang C.C."/>
            <person name="Yang T.C."/>
            <person name="Huo Q.B."/>
            <person name="Li W."/>
            <person name="Chen H.Y."/>
            <person name="Chen S.E."/>
            <person name="Zhou L.G."/>
            <person name="Ni X.B."/>
            <person name="Tian J.H."/>
            <person name="Sheng Y."/>
            <person name="Liu T."/>
            <person name="Pan Y.S."/>
            <person name="Xia L.Y."/>
            <person name="Li J."/>
            <person name="Zhao F."/>
            <person name="Cao W.C."/>
        </authorList>
    </citation>
    <scope>NUCLEOTIDE SEQUENCE</scope>
    <source>
        <strain evidence="1">Rmic-2018</strain>
    </source>
</reference>
<dbReference type="Proteomes" id="UP000821866">
    <property type="component" value="Chromosome 4"/>
</dbReference>
<dbReference type="VEuPathDB" id="VectorBase:LOC119160874"/>
<protein>
    <submittedName>
        <fullName evidence="1">Uncharacterized protein</fullName>
    </submittedName>
</protein>
<accession>A0A9J6DYR4</accession>
<proteinExistence type="predicted"/>
<reference evidence="1" key="2">
    <citation type="submission" date="2021-09" db="EMBL/GenBank/DDBJ databases">
        <authorList>
            <person name="Jia N."/>
            <person name="Wang J."/>
            <person name="Shi W."/>
            <person name="Du L."/>
            <person name="Sun Y."/>
            <person name="Zhan W."/>
            <person name="Jiang J."/>
            <person name="Wang Q."/>
            <person name="Zhang B."/>
            <person name="Ji P."/>
            <person name="Sakyi L.B."/>
            <person name="Cui X."/>
            <person name="Yuan T."/>
            <person name="Jiang B."/>
            <person name="Yang W."/>
            <person name="Lam T.T.-Y."/>
            <person name="Chang Q."/>
            <person name="Ding S."/>
            <person name="Wang X."/>
            <person name="Zhu J."/>
            <person name="Ruan X."/>
            <person name="Zhao L."/>
            <person name="Wei J."/>
            <person name="Que T."/>
            <person name="Du C."/>
            <person name="Cheng J."/>
            <person name="Dai P."/>
            <person name="Han X."/>
            <person name="Huang E."/>
            <person name="Gao Y."/>
            <person name="Liu J."/>
            <person name="Shao H."/>
            <person name="Ye R."/>
            <person name="Li L."/>
            <person name="Wei W."/>
            <person name="Wang X."/>
            <person name="Wang C."/>
            <person name="Huo Q."/>
            <person name="Li W."/>
            <person name="Guo W."/>
            <person name="Chen H."/>
            <person name="Chen S."/>
            <person name="Zhou L."/>
            <person name="Zhou L."/>
            <person name="Ni X."/>
            <person name="Tian J."/>
            <person name="Zhou Y."/>
            <person name="Sheng Y."/>
            <person name="Liu T."/>
            <person name="Pan Y."/>
            <person name="Xia L."/>
            <person name="Li J."/>
            <person name="Zhao F."/>
            <person name="Cao W."/>
        </authorList>
    </citation>
    <scope>NUCLEOTIDE SEQUENCE</scope>
    <source>
        <strain evidence="1">Rmic-2018</strain>
        <tissue evidence="1">Larvae</tissue>
    </source>
</reference>
<sequence>MGDPSRLRPMTFSGRVPRGVRGVDICNDLLTRFQVEAVACVQNFGRGKFEITFRNEDAVRRFKAWPEVHVGKKVSKFRYLGPLRLQILRSEWHRQERMYRDALHVQLQLTDLTPGVKKRRWREYCDRIEYTANRLWSRELTSLRAQRPTEPRESGVVHSCSDVVLPDYVHNTLALGPKFAVDRGRSAPELLSMVRSVAGHASPEDSDRCISEGVDVLLRGRQSKFNNQVPNEIDSNGDIISVWCRQGIKQEEAFCTICNTIINCAQHGVAAVKRHAANKSHVELCTQHRDASGVLKKPATKQVQLESCFATGPGLSEADRAARADTYFALGVALSRIPYIYGDAATKMMPLMFPDSKIAKEFQCDTVHRTLTRESRITVMCLSCPCPSSCLRIKLK</sequence>
<name>A0A9J6DYR4_RHIMP</name>
<gene>
    <name evidence="1" type="ORF">HPB51_002278</name>
</gene>
<evidence type="ECO:0000313" key="1">
    <source>
        <dbReference type="EMBL" id="KAH8027124.1"/>
    </source>
</evidence>
<evidence type="ECO:0000313" key="2">
    <source>
        <dbReference type="Proteomes" id="UP000821866"/>
    </source>
</evidence>
<organism evidence="1 2">
    <name type="scientific">Rhipicephalus microplus</name>
    <name type="common">Cattle tick</name>
    <name type="synonym">Boophilus microplus</name>
    <dbReference type="NCBI Taxonomy" id="6941"/>
    <lineage>
        <taxon>Eukaryota</taxon>
        <taxon>Metazoa</taxon>
        <taxon>Ecdysozoa</taxon>
        <taxon>Arthropoda</taxon>
        <taxon>Chelicerata</taxon>
        <taxon>Arachnida</taxon>
        <taxon>Acari</taxon>
        <taxon>Parasitiformes</taxon>
        <taxon>Ixodida</taxon>
        <taxon>Ixodoidea</taxon>
        <taxon>Ixodidae</taxon>
        <taxon>Rhipicephalinae</taxon>
        <taxon>Rhipicephalus</taxon>
        <taxon>Boophilus</taxon>
    </lineage>
</organism>
<keyword evidence="2" id="KW-1185">Reference proteome</keyword>